<dbReference type="GO" id="GO:0005680">
    <property type="term" value="C:anaphase-promoting complex"/>
    <property type="evidence" value="ECO:0007669"/>
    <property type="project" value="TreeGrafter"/>
</dbReference>
<evidence type="ECO:0000256" key="4">
    <source>
        <dbReference type="ARBA" id="ARBA00022737"/>
    </source>
</evidence>
<evidence type="ECO:0000313" key="12">
    <source>
        <dbReference type="Proteomes" id="UP000631114"/>
    </source>
</evidence>
<dbReference type="SMART" id="SM00320">
    <property type="entry name" value="WD40"/>
    <property type="match status" value="6"/>
</dbReference>
<dbReference type="PANTHER" id="PTHR19918:SF8">
    <property type="entry name" value="FI02843P"/>
    <property type="match status" value="1"/>
</dbReference>
<keyword evidence="6" id="KW-0131">Cell cycle</keyword>
<dbReference type="PROSITE" id="PS50082">
    <property type="entry name" value="WD_REPEATS_2"/>
    <property type="match status" value="2"/>
</dbReference>
<evidence type="ECO:0000256" key="2">
    <source>
        <dbReference type="ARBA" id="ARBA00022574"/>
    </source>
</evidence>
<protein>
    <recommendedName>
        <fullName evidence="10">CDC20/Fizzy WD40 domain-containing protein</fullName>
    </recommendedName>
</protein>
<dbReference type="Pfam" id="PF24807">
    <property type="entry name" value="WD40_CDC20-Fz"/>
    <property type="match status" value="1"/>
</dbReference>
<feature type="repeat" description="WD" evidence="8">
    <location>
        <begin position="175"/>
        <end position="216"/>
    </location>
</feature>
<evidence type="ECO:0000259" key="10">
    <source>
        <dbReference type="Pfam" id="PF24807"/>
    </source>
</evidence>
<dbReference type="GO" id="GO:1905786">
    <property type="term" value="P:positive regulation of anaphase-promoting complex-dependent catabolic process"/>
    <property type="evidence" value="ECO:0007669"/>
    <property type="project" value="TreeGrafter"/>
</dbReference>
<dbReference type="GO" id="GO:1990757">
    <property type="term" value="F:ubiquitin ligase activator activity"/>
    <property type="evidence" value="ECO:0007669"/>
    <property type="project" value="TreeGrafter"/>
</dbReference>
<dbReference type="EMBL" id="JADFTS010000007">
    <property type="protein sequence ID" value="KAF9598544.1"/>
    <property type="molecule type" value="Genomic_DNA"/>
</dbReference>
<keyword evidence="3" id="KW-0132">Cell division</keyword>
<evidence type="ECO:0000256" key="1">
    <source>
        <dbReference type="ARBA" id="ARBA00006445"/>
    </source>
</evidence>
<organism evidence="11 12">
    <name type="scientific">Coptis chinensis</name>
    <dbReference type="NCBI Taxonomy" id="261450"/>
    <lineage>
        <taxon>Eukaryota</taxon>
        <taxon>Viridiplantae</taxon>
        <taxon>Streptophyta</taxon>
        <taxon>Embryophyta</taxon>
        <taxon>Tracheophyta</taxon>
        <taxon>Spermatophyta</taxon>
        <taxon>Magnoliopsida</taxon>
        <taxon>Ranunculales</taxon>
        <taxon>Ranunculaceae</taxon>
        <taxon>Coptidoideae</taxon>
        <taxon>Coptis</taxon>
    </lineage>
</organism>
<dbReference type="PANTHER" id="PTHR19918">
    <property type="entry name" value="CELL DIVISION CYCLE 20 CDC20 FIZZY -RELATED"/>
    <property type="match status" value="1"/>
</dbReference>
<comment type="similarity">
    <text evidence="1">Belongs to the WD repeat CDC20/Fizzy family.</text>
</comment>
<evidence type="ECO:0000256" key="3">
    <source>
        <dbReference type="ARBA" id="ARBA00022618"/>
    </source>
</evidence>
<feature type="compositionally biased region" description="Basic residues" evidence="9">
    <location>
        <begin position="19"/>
        <end position="28"/>
    </location>
</feature>
<evidence type="ECO:0000256" key="8">
    <source>
        <dbReference type="PROSITE-ProRule" id="PRU00221"/>
    </source>
</evidence>
<name>A0A835HFR0_9MAGN</name>
<accession>A0A835HFR0</accession>
<dbReference type="SUPFAM" id="SSF50978">
    <property type="entry name" value="WD40 repeat-like"/>
    <property type="match status" value="1"/>
</dbReference>
<keyword evidence="5" id="KW-0498">Mitosis</keyword>
<comment type="caution">
    <text evidence="11">The sequence shown here is derived from an EMBL/GenBank/DDBJ whole genome shotgun (WGS) entry which is preliminary data.</text>
</comment>
<dbReference type="AlphaFoldDB" id="A0A835HFR0"/>
<evidence type="ECO:0000256" key="9">
    <source>
        <dbReference type="SAM" id="MobiDB-lite"/>
    </source>
</evidence>
<comment type="function">
    <text evidence="7">Component of the anaphase promoting complex/cyclosome (APC/C), a cell cycle-regulated E3 ubiquitin-protein ligase complex that controls progression through mitosis and the G1 phase of the cell cycle.</text>
</comment>
<evidence type="ECO:0000256" key="5">
    <source>
        <dbReference type="ARBA" id="ARBA00022776"/>
    </source>
</evidence>
<evidence type="ECO:0000256" key="6">
    <source>
        <dbReference type="ARBA" id="ARBA00023306"/>
    </source>
</evidence>
<feature type="region of interest" description="Disordered" evidence="9">
    <location>
        <begin position="1"/>
        <end position="28"/>
    </location>
</feature>
<reference evidence="11 12" key="1">
    <citation type="submission" date="2020-10" db="EMBL/GenBank/DDBJ databases">
        <title>The Coptis chinensis genome and diversification of protoberbering-type alkaloids.</title>
        <authorList>
            <person name="Wang B."/>
            <person name="Shu S."/>
            <person name="Song C."/>
            <person name="Liu Y."/>
        </authorList>
    </citation>
    <scope>NUCLEOTIDE SEQUENCE [LARGE SCALE GENOMIC DNA]</scope>
    <source>
        <strain evidence="11">HL-2020</strain>
        <tissue evidence="11">Leaf</tissue>
    </source>
</reference>
<gene>
    <name evidence="11" type="ORF">IFM89_028076</name>
</gene>
<dbReference type="Proteomes" id="UP000631114">
    <property type="component" value="Unassembled WGS sequence"/>
</dbReference>
<feature type="repeat" description="WD" evidence="8">
    <location>
        <begin position="259"/>
        <end position="291"/>
    </location>
</feature>
<dbReference type="GO" id="GO:0010997">
    <property type="term" value="F:anaphase-promoting complex binding"/>
    <property type="evidence" value="ECO:0007669"/>
    <property type="project" value="InterPro"/>
</dbReference>
<feature type="compositionally biased region" description="Polar residues" evidence="9">
    <location>
        <begin position="7"/>
        <end position="18"/>
    </location>
</feature>
<dbReference type="PROSITE" id="PS50294">
    <property type="entry name" value="WD_REPEATS_REGION"/>
    <property type="match status" value="1"/>
</dbReference>
<evidence type="ECO:0000313" key="11">
    <source>
        <dbReference type="EMBL" id="KAF9598544.1"/>
    </source>
</evidence>
<dbReference type="InterPro" id="IPR056150">
    <property type="entry name" value="WD40_CDC20-Fz"/>
</dbReference>
<proteinExistence type="inferred from homology"/>
<keyword evidence="2 8" id="KW-0853">WD repeat</keyword>
<dbReference type="OrthoDB" id="10263272at2759"/>
<feature type="domain" description="CDC20/Fizzy WD40" evidence="10">
    <location>
        <begin position="129"/>
        <end position="357"/>
    </location>
</feature>
<dbReference type="Gene3D" id="2.130.10.10">
    <property type="entry name" value="YVTN repeat-like/Quinoprotein amine dehydrogenase"/>
    <property type="match status" value="1"/>
</dbReference>
<dbReference type="GO" id="GO:0051301">
    <property type="term" value="P:cell division"/>
    <property type="evidence" value="ECO:0007669"/>
    <property type="project" value="UniProtKB-KW"/>
</dbReference>
<sequence>MDDARETSSSVSLHNTKTPLHKTIPRRKPSMENLDRFIPNRSAMDFDYADYVLTTARKGNKIKGEGSPRKEAYRKGLAELFNMNRPRILACKNKPPVFKTLFPEPTSSVNQGALVKPQRYIPQTSERTLDAPDIGDNYYLNLLDWGSNNVFAIGLGNTLYLWDASDSSTTELFTIDDENGPITSLRWASDGRNLAVGLNNLEVQIWDVVSNRRMRTLRGGHSSRVGSLDWNEHILSTGGMDGVITNNDARISNHIVEKYEGHQLEVCGLNWSSSGQQLASGGNDNLLHIWDHSMATSNSRTQWLHRLDDHTAAVKALAWCPFHSSVLASGGGVGDHHITFWNTHTGACLNSVDTGSQSPNGCTVASATGDETLRFWNVFGIPEVVANPAPKTNLEPFASFSRIR</sequence>
<dbReference type="GO" id="GO:0031145">
    <property type="term" value="P:anaphase-promoting complex-dependent catabolic process"/>
    <property type="evidence" value="ECO:0007669"/>
    <property type="project" value="TreeGrafter"/>
</dbReference>
<dbReference type="InterPro" id="IPR001680">
    <property type="entry name" value="WD40_rpt"/>
</dbReference>
<keyword evidence="12" id="KW-1185">Reference proteome</keyword>
<dbReference type="InterPro" id="IPR036322">
    <property type="entry name" value="WD40_repeat_dom_sf"/>
</dbReference>
<dbReference type="InterPro" id="IPR015943">
    <property type="entry name" value="WD40/YVTN_repeat-like_dom_sf"/>
</dbReference>
<evidence type="ECO:0000256" key="7">
    <source>
        <dbReference type="ARBA" id="ARBA00023425"/>
    </source>
</evidence>
<dbReference type="InterPro" id="IPR033010">
    <property type="entry name" value="Cdc20/Fizzy"/>
</dbReference>
<keyword evidence="4" id="KW-0677">Repeat</keyword>